<comment type="caution">
    <text evidence="1">The sequence shown here is derived from an EMBL/GenBank/DDBJ whole genome shotgun (WGS) entry which is preliminary data.</text>
</comment>
<accession>A0ACB7INC1</accession>
<proteinExistence type="predicted"/>
<reference evidence="1 2" key="1">
    <citation type="journal article" date="2021" name="Appl. Environ. Microbiol.">
        <title>Genetic linkage and physical mapping for an oyster mushroom Pleurotus cornucopiae and QTL analysis for the trait cap color.</title>
        <authorList>
            <person name="Zhang Y."/>
            <person name="Gao W."/>
            <person name="Sonnenberg A."/>
            <person name="Chen Q."/>
            <person name="Zhang J."/>
            <person name="Huang C."/>
        </authorList>
    </citation>
    <scope>NUCLEOTIDE SEQUENCE [LARGE SCALE GENOMIC DNA]</scope>
    <source>
        <strain evidence="1">CCMSSC00406</strain>
    </source>
</reference>
<dbReference type="EMBL" id="WQMT02000008">
    <property type="protein sequence ID" value="KAG9219732.1"/>
    <property type="molecule type" value="Genomic_DNA"/>
</dbReference>
<keyword evidence="2" id="KW-1185">Reference proteome</keyword>
<name>A0ACB7INC1_PLECO</name>
<organism evidence="1 2">
    <name type="scientific">Pleurotus cornucopiae</name>
    <name type="common">Cornucopia mushroom</name>
    <dbReference type="NCBI Taxonomy" id="5321"/>
    <lineage>
        <taxon>Eukaryota</taxon>
        <taxon>Fungi</taxon>
        <taxon>Dikarya</taxon>
        <taxon>Basidiomycota</taxon>
        <taxon>Agaricomycotina</taxon>
        <taxon>Agaricomycetes</taxon>
        <taxon>Agaricomycetidae</taxon>
        <taxon>Agaricales</taxon>
        <taxon>Pleurotineae</taxon>
        <taxon>Pleurotaceae</taxon>
        <taxon>Pleurotus</taxon>
    </lineage>
</organism>
<dbReference type="Proteomes" id="UP000824881">
    <property type="component" value="Unassembled WGS sequence"/>
</dbReference>
<sequence length="374" mass="41532">MIQPNEALLICVFFLCFLQGIFTILLAIAIWLVFFRASPKARRNWIGLSIVIFQYILSTAHFFMAFYQDIKLLGGGDPGPFADIQYHGKMAFTQVATEFFSSILADILLTWRTYVIYGRNPRVLILPSILIFATFISTYGYVGASIEGLGHLPTPDFQGIFDQSRMAPISTWNIVCMVLSVTTNVVLTVMTATKLMLHHRTMKNVHGFSSLLFESAVIIESGLLYTLAWIAYLVLFLLKSNGDIVAMDIIAQLAVRLHNSPSSDHTHLVVGSFLQGIVPTLIIVTISAGLSPVRTVTYLRPPRFASTNPHASHRATHDIDIETEINFSNAQTRTNLSDMNFAVNLHDRAEASPTSDAKSGIEVDVDVKRDVYAV</sequence>
<evidence type="ECO:0000313" key="1">
    <source>
        <dbReference type="EMBL" id="KAG9219732.1"/>
    </source>
</evidence>
<protein>
    <submittedName>
        <fullName evidence="1">Uncharacterized protein</fullName>
    </submittedName>
</protein>
<gene>
    <name evidence="1" type="ORF">CCMSSC00406_0010321</name>
</gene>
<evidence type="ECO:0000313" key="2">
    <source>
        <dbReference type="Proteomes" id="UP000824881"/>
    </source>
</evidence>